<dbReference type="KEGG" id="mcys:MCB1EB_0777"/>
<sequence length="309" mass="34522">MRPKIHPALRIYRDESGNLLVRGPASTLKLEDNLGEIARFIHRCDGQQECHVIFQDFSEAEQFRIEKAISRLQAEKFLLDAETVDPERHDLLYDCLEAAVEFEQNVKLFEVYVYGAGEIAEHAIDALHELGLRATQANPDHLTESSCNQHSIALTCSDYPAADFFLKMNRLAIQAKLPQTFAMLDQSLLRIGPLTIPAESACYGCLEDRYIAQASHPEEMRLFHLSAPIWPNVPRLSKLSAPTAAHLAALQVARFAQRRKSSALAGEVIELDLLTLQFSRGQVLKSPACTLCSDMRAVRSLASLRAGLR</sequence>
<evidence type="ECO:0000313" key="1">
    <source>
        <dbReference type="EMBL" id="BBE08938.1"/>
    </source>
</evidence>
<reference evidence="1 2" key="1">
    <citation type="journal article" date="2018" name="Microbes Environ.">
        <title>Comparative Genomic Insights into Endofungal Lifestyles of Two Bacterial Endosymbionts, Mycoavidus cysteinexigens and Burkholderia rhizoxinica.</title>
        <authorList>
            <person name="Sharmin D."/>
            <person name="Guo Y."/>
            <person name="Nishizawa T."/>
            <person name="Ohshima S."/>
            <person name="Sato Y."/>
            <person name="Takashima Y."/>
            <person name="Narisawa K."/>
            <person name="Ohta H."/>
        </authorList>
    </citation>
    <scope>NUCLEOTIDE SEQUENCE [LARGE SCALE GENOMIC DNA]</scope>
    <source>
        <strain evidence="1 2">B1-EB</strain>
    </source>
</reference>
<accession>A0A2Z6EU49</accession>
<dbReference type="NCBIfam" id="TIGR03882">
    <property type="entry name" value="cyclo_dehyd_2"/>
    <property type="match status" value="1"/>
</dbReference>
<dbReference type="Proteomes" id="UP000282597">
    <property type="component" value="Chromosome"/>
</dbReference>
<keyword evidence="2" id="KW-1185">Reference proteome</keyword>
<proteinExistence type="predicted"/>
<protein>
    <submittedName>
        <fullName evidence="1">Uncharacterized protein</fullName>
    </submittedName>
</protein>
<dbReference type="EMBL" id="AP018150">
    <property type="protein sequence ID" value="BBE08938.1"/>
    <property type="molecule type" value="Genomic_DNA"/>
</dbReference>
<dbReference type="AlphaFoldDB" id="A0A2Z6EU49"/>
<name>A0A2Z6EU49_9BURK</name>
<dbReference type="Gene3D" id="3.40.50.720">
    <property type="entry name" value="NAD(P)-binding Rossmann-like Domain"/>
    <property type="match status" value="1"/>
</dbReference>
<organism evidence="1 2">
    <name type="scientific">Mycoavidus cysteinexigens</name>
    <dbReference type="NCBI Taxonomy" id="1553431"/>
    <lineage>
        <taxon>Bacteria</taxon>
        <taxon>Pseudomonadati</taxon>
        <taxon>Pseudomonadota</taxon>
        <taxon>Betaproteobacteria</taxon>
        <taxon>Burkholderiales</taxon>
        <taxon>Burkholderiaceae</taxon>
        <taxon>Mycoavidus</taxon>
    </lineage>
</organism>
<dbReference type="InterPro" id="IPR022291">
    <property type="entry name" value="Bacteriocin_synth_cyclodeHase"/>
</dbReference>
<dbReference type="RefSeq" id="WP_045362804.1">
    <property type="nucleotide sequence ID" value="NZ_AP018150.1"/>
</dbReference>
<gene>
    <name evidence="1" type="ORF">MCB1EB_0777</name>
</gene>
<evidence type="ECO:0000313" key="2">
    <source>
        <dbReference type="Proteomes" id="UP000282597"/>
    </source>
</evidence>